<dbReference type="PANTHER" id="PTHR33909:SF1">
    <property type="entry name" value="SEC TRANSLOCON ACCESSORY COMPLEX SUBUNIT YAJC"/>
    <property type="match status" value="1"/>
</dbReference>
<evidence type="ECO:0000256" key="1">
    <source>
        <dbReference type="ARBA" id="ARBA00004162"/>
    </source>
</evidence>
<evidence type="ECO:0000256" key="11">
    <source>
        <dbReference type="SAM" id="Phobius"/>
    </source>
</evidence>
<dbReference type="SMART" id="SM01323">
    <property type="entry name" value="YajC"/>
    <property type="match status" value="1"/>
</dbReference>
<evidence type="ECO:0000256" key="9">
    <source>
        <dbReference type="ARBA" id="ARBA00023010"/>
    </source>
</evidence>
<keyword evidence="9" id="KW-0811">Translocation</keyword>
<comment type="similarity">
    <text evidence="2">Belongs to the YajC family.</text>
</comment>
<evidence type="ECO:0000256" key="3">
    <source>
        <dbReference type="ARBA" id="ARBA00014962"/>
    </source>
</evidence>
<proteinExistence type="inferred from homology"/>
<keyword evidence="10 11" id="KW-0472">Membrane</keyword>
<dbReference type="Pfam" id="PF02699">
    <property type="entry name" value="YajC"/>
    <property type="match status" value="1"/>
</dbReference>
<keyword evidence="13" id="KW-1185">Reference proteome</keyword>
<dbReference type="AlphaFoldDB" id="A0A363UJN5"/>
<evidence type="ECO:0000256" key="4">
    <source>
        <dbReference type="ARBA" id="ARBA00022448"/>
    </source>
</evidence>
<dbReference type="Proteomes" id="UP000251800">
    <property type="component" value="Unassembled WGS sequence"/>
</dbReference>
<keyword evidence="7" id="KW-0653">Protein transport</keyword>
<evidence type="ECO:0000256" key="5">
    <source>
        <dbReference type="ARBA" id="ARBA00022475"/>
    </source>
</evidence>
<evidence type="ECO:0000313" key="12">
    <source>
        <dbReference type="EMBL" id="PWN55640.1"/>
    </source>
</evidence>
<comment type="subcellular location">
    <subcellularLocation>
        <location evidence="1">Cell membrane</location>
        <topology evidence="1">Single-pass membrane protein</topology>
    </subcellularLocation>
</comment>
<dbReference type="GO" id="GO:0015031">
    <property type="term" value="P:protein transport"/>
    <property type="evidence" value="ECO:0007669"/>
    <property type="project" value="UniProtKB-KW"/>
</dbReference>
<evidence type="ECO:0000256" key="7">
    <source>
        <dbReference type="ARBA" id="ARBA00022927"/>
    </source>
</evidence>
<name>A0A363UJN5_9GAMM</name>
<comment type="caution">
    <text evidence="12">The sequence shown here is derived from an EMBL/GenBank/DDBJ whole genome shotgun (WGS) entry which is preliminary data.</text>
</comment>
<keyword evidence="6 11" id="KW-0812">Transmembrane</keyword>
<dbReference type="RefSeq" id="WP_109720564.1">
    <property type="nucleotide sequence ID" value="NZ_QEQK01000009.1"/>
</dbReference>
<keyword evidence="4" id="KW-0813">Transport</keyword>
<gene>
    <name evidence="12" type="ORF">DEH80_11070</name>
</gene>
<evidence type="ECO:0000256" key="2">
    <source>
        <dbReference type="ARBA" id="ARBA00006742"/>
    </source>
</evidence>
<organism evidence="12 13">
    <name type="scientific">Abyssibacter profundi</name>
    <dbReference type="NCBI Taxonomy" id="2182787"/>
    <lineage>
        <taxon>Bacteria</taxon>
        <taxon>Pseudomonadati</taxon>
        <taxon>Pseudomonadota</taxon>
        <taxon>Gammaproteobacteria</taxon>
        <taxon>Chromatiales</taxon>
        <taxon>Oceanococcaceae</taxon>
        <taxon>Abyssibacter</taxon>
    </lineage>
</organism>
<reference evidence="12 13" key="1">
    <citation type="submission" date="2018-05" db="EMBL/GenBank/DDBJ databases">
        <title>Abyssibacter profundi OUC007T gen. nov., sp. nov, a marine bacterium isolated from seawater of the Mariana Trench.</title>
        <authorList>
            <person name="Zhou S."/>
        </authorList>
    </citation>
    <scope>NUCLEOTIDE SEQUENCE [LARGE SCALE GENOMIC DNA]</scope>
    <source>
        <strain evidence="12 13">OUC007</strain>
    </source>
</reference>
<accession>A0A363UJN5</accession>
<dbReference type="NCBIfam" id="TIGR00739">
    <property type="entry name" value="yajC"/>
    <property type="match status" value="1"/>
</dbReference>
<dbReference type="PRINTS" id="PR01853">
    <property type="entry name" value="YAJCTRNLCASE"/>
</dbReference>
<dbReference type="PANTHER" id="PTHR33909">
    <property type="entry name" value="SEC TRANSLOCON ACCESSORY COMPLEX SUBUNIT YAJC"/>
    <property type="match status" value="1"/>
</dbReference>
<evidence type="ECO:0000256" key="6">
    <source>
        <dbReference type="ARBA" id="ARBA00022692"/>
    </source>
</evidence>
<protein>
    <recommendedName>
        <fullName evidence="3">Sec translocon accessory complex subunit YajC</fullName>
    </recommendedName>
</protein>
<feature type="transmembrane region" description="Helical" evidence="11">
    <location>
        <begin position="20"/>
        <end position="39"/>
    </location>
</feature>
<evidence type="ECO:0000313" key="13">
    <source>
        <dbReference type="Proteomes" id="UP000251800"/>
    </source>
</evidence>
<dbReference type="GO" id="GO:0005886">
    <property type="term" value="C:plasma membrane"/>
    <property type="evidence" value="ECO:0007669"/>
    <property type="project" value="UniProtKB-SubCell"/>
</dbReference>
<dbReference type="EMBL" id="QEQK01000009">
    <property type="protein sequence ID" value="PWN55640.1"/>
    <property type="molecule type" value="Genomic_DNA"/>
</dbReference>
<dbReference type="InterPro" id="IPR003849">
    <property type="entry name" value="Preprotein_translocase_YajC"/>
</dbReference>
<sequence length="109" mass="11671">MDFLISTAHAQQAGAAAPNPIVQLLPLIGLIVLFYFMLIRPQMKRNKEHKQLIASLSKGDEVITAGGLTGSVTDLGDEYVKLQIADGVVITVQRQSVSSVLPKGSLKSI</sequence>
<evidence type="ECO:0000256" key="8">
    <source>
        <dbReference type="ARBA" id="ARBA00022989"/>
    </source>
</evidence>
<keyword evidence="5" id="KW-1003">Cell membrane</keyword>
<dbReference type="OrthoDB" id="9811406at2"/>
<keyword evidence="8 11" id="KW-1133">Transmembrane helix</keyword>
<evidence type="ECO:0000256" key="10">
    <source>
        <dbReference type="ARBA" id="ARBA00023136"/>
    </source>
</evidence>